<organism evidence="2 3">
    <name type="scientific">Clostridium kluyveri</name>
    <dbReference type="NCBI Taxonomy" id="1534"/>
    <lineage>
        <taxon>Bacteria</taxon>
        <taxon>Bacillati</taxon>
        <taxon>Bacillota</taxon>
        <taxon>Clostridia</taxon>
        <taxon>Eubacteriales</taxon>
        <taxon>Clostridiaceae</taxon>
        <taxon>Clostridium</taxon>
    </lineage>
</organism>
<dbReference type="RefSeq" id="WP_073539078.1">
    <property type="nucleotide sequence ID" value="NZ_CP018335.1"/>
</dbReference>
<dbReference type="AlphaFoldDB" id="A0A1L5F8W6"/>
<dbReference type="Proteomes" id="UP000184604">
    <property type="component" value="Chromosome"/>
</dbReference>
<dbReference type="SUPFAM" id="SSF160631">
    <property type="entry name" value="SMI1/KNR4-like"/>
    <property type="match status" value="1"/>
</dbReference>
<dbReference type="InterPro" id="IPR037883">
    <property type="entry name" value="Knr4/Smi1-like_sf"/>
</dbReference>
<evidence type="ECO:0000313" key="2">
    <source>
        <dbReference type="EMBL" id="APM39455.1"/>
    </source>
</evidence>
<proteinExistence type="predicted"/>
<evidence type="ECO:0000259" key="1">
    <source>
        <dbReference type="Pfam" id="PF09346"/>
    </source>
</evidence>
<dbReference type="EMBL" id="CP018335">
    <property type="protein sequence ID" value="APM39455.1"/>
    <property type="molecule type" value="Genomic_DNA"/>
</dbReference>
<dbReference type="Pfam" id="PF09346">
    <property type="entry name" value="SMI1_KNR4"/>
    <property type="match status" value="1"/>
</dbReference>
<dbReference type="OrthoDB" id="5061673at2"/>
<reference evidence="2 3" key="1">
    <citation type="submission" date="2016-12" db="EMBL/GenBank/DDBJ databases">
        <title>Complete genome sequence of Clostridium kluyveri JZZ isolated from the pit mud of a Chinese flavor liquor-making factory.</title>
        <authorList>
            <person name="Wang Y."/>
        </authorList>
    </citation>
    <scope>NUCLEOTIDE SEQUENCE [LARGE SCALE GENOMIC DNA]</scope>
    <source>
        <strain evidence="2 3">JZZ</strain>
    </source>
</reference>
<evidence type="ECO:0000313" key="3">
    <source>
        <dbReference type="Proteomes" id="UP000184604"/>
    </source>
</evidence>
<protein>
    <submittedName>
        <fullName evidence="2">SMI1/KNR4 family protein</fullName>
    </submittedName>
</protein>
<dbReference type="Gene3D" id="3.40.1580.10">
    <property type="entry name" value="SMI1/KNR4-like"/>
    <property type="match status" value="1"/>
</dbReference>
<accession>A0A1L5F8W6</accession>
<dbReference type="InterPro" id="IPR018958">
    <property type="entry name" value="Knr4/Smi1-like_dom"/>
</dbReference>
<sequence length="164" mass="19102">MKDRIEKFLKWAEDNGWNVKRHQNTDVCLPDNIISRYPSISKEYIEFLKSVNVCIAPDDSSWFLCLDDYNGVSDSAYSWNEIEKLCLEEAENDEEWKQEITEFWDCHLPVYFSVKSGYAYYALNTTGESGSIVHGYEPEFEETDIVTTSFVDFLDAIMKNSIEV</sequence>
<name>A0A1L5F8W6_CLOKL</name>
<gene>
    <name evidence="2" type="ORF">BS101_12220</name>
</gene>
<feature type="domain" description="Knr4/Smi1-like" evidence="1">
    <location>
        <begin position="40"/>
        <end position="155"/>
    </location>
</feature>